<dbReference type="Gene3D" id="1.10.486.10">
    <property type="entry name" value="PCRA, domain 4"/>
    <property type="match status" value="1"/>
</dbReference>
<evidence type="ECO:0000256" key="6">
    <source>
        <dbReference type="ARBA" id="ARBA00023235"/>
    </source>
</evidence>
<evidence type="ECO:0000256" key="2">
    <source>
        <dbReference type="ARBA" id="ARBA00022741"/>
    </source>
</evidence>
<dbReference type="InterPro" id="IPR027417">
    <property type="entry name" value="P-loop_NTPase"/>
</dbReference>
<dbReference type="Pfam" id="PF13361">
    <property type="entry name" value="UvrD_C"/>
    <property type="match status" value="1"/>
</dbReference>
<keyword evidence="4 10" id="KW-0347">Helicase</keyword>
<dbReference type="Gene3D" id="3.40.50.300">
    <property type="entry name" value="P-loop containing nucleotide triphosphate hydrolases"/>
    <property type="match status" value="2"/>
</dbReference>
<feature type="compositionally biased region" description="Basic and acidic residues" evidence="11">
    <location>
        <begin position="58"/>
        <end position="74"/>
    </location>
</feature>
<dbReference type="SUPFAM" id="SSF52540">
    <property type="entry name" value="P-loop containing nucleoside triphosphate hydrolases"/>
    <property type="match status" value="1"/>
</dbReference>
<dbReference type="InterPro" id="IPR014016">
    <property type="entry name" value="UvrD-like_ATP-bd"/>
</dbReference>
<keyword evidence="15" id="KW-1185">Reference proteome</keyword>
<comment type="catalytic activity">
    <reaction evidence="9">
        <text>ATP + H2O = ADP + phosphate + H(+)</text>
        <dbReference type="Rhea" id="RHEA:13065"/>
        <dbReference type="ChEBI" id="CHEBI:15377"/>
        <dbReference type="ChEBI" id="CHEBI:15378"/>
        <dbReference type="ChEBI" id="CHEBI:30616"/>
        <dbReference type="ChEBI" id="CHEBI:43474"/>
        <dbReference type="ChEBI" id="CHEBI:456216"/>
        <dbReference type="EC" id="5.6.2.4"/>
    </reaction>
</comment>
<evidence type="ECO:0000256" key="5">
    <source>
        <dbReference type="ARBA" id="ARBA00022840"/>
    </source>
</evidence>
<protein>
    <recommendedName>
        <fullName evidence="8">DNA 3'-5' helicase</fullName>
        <ecNumber evidence="8">5.6.2.4</ecNumber>
    </recommendedName>
</protein>
<sequence>MNGEVNNKKENVVASDGGLTAEQKARISSKFRAAKALLARKRPLHDCSNISRISLDKVGKTQRTESSDRIDGNKRYPLSEIPMNTPLPFSEKGSNKILSGLTSVKGSQVSELDSSINRTKCETQFQTVETFTLSSNKSIEAKLSESSESVQVESIVGLDVYKTPVRQPGFTGLGESSFSSTVLDDDFDEQILDEIDALCEQNSKGKPEMKGFNNVPIENHYINNLDKEDNSNPVVSSDSSGRECILISRGNQESEAEISKSSEPDNSNLVSSDETFKLECILNSTGNQECEVEEPKSSKATGTGIKLEATDMRNMPGDYIKYVESLNDRQQEAACSDISIPLIIVAGPGSGKTSTMVGRVLMLLHKGIGPLNILAMTFTTAAASEMRERIGRVAGKTAAKELSISTFHSFSLKLCRMHAEKLGRTPEFLIYGHGQQRRAVIEAGRLLDDKKKGPSDELCQLNDMTSPQHFKEKSKKWLKFVTQAKSAGRTPEDYYKTGNETGAAVLQSYNDILKSCNALDYHDLISCSVKLLTDFPEVFEECQELWKAMVIDEFQDTSAVQYGLLRILASHKRITIVGDEDQSIFGFSGADASGFDSFRKDFPSHKEVRLSKNYRSTRCIVEAASFLIQNNSKRCQSKRVLTDNSVGSKITIKECCNEDAQCSFVVDKILEITSDGTTGKSSFGDIAVLFRRQVSGKIFQAAFRNRKIPFNVHGVAFYRKKVVRAIIAMLRTTLPGSDDGSYRRVFKALLPSEKEEKKKVIEHIEKVSTVRKSSFISAARDIFSAKVSGTFKRSQLTQGRKVLLMIDMISKLVNREESISAVITSVANMVPQKYLLEQRAVHDNDGGKLLNEDHDVRPVLQYLLDDVSDFLKTHKNPTKEESECKAEGQGCSDILKDFIDHISERESENFRTRRHDNKDSVTVTTIHQSKGLEWDTVFIVKANESEIPLLHEFNGITNERSNSIEEERRLLYVAMTRARKKLFILYVIMDSNWQVLQPSRFLREIPRHLQETQEELTNHQKLQEEAPQSGSVESVDHTKMLDDPLSDPVDGMSKESIDTMELCNSKIFLKRFSAEDRAVVSHLFHQWAKKPAFQEPQRLLKKVGFVIDERLRVKKSTHKDVLRALKSSLTCEEALHYAESVLNWEKIPAEKRAYLMREKQEYFQKLRIESAMGSSAPTPKQIAYLQSLGCTTVPTSRLHASRLIEEYKSL</sequence>
<dbReference type="CDD" id="cd18807">
    <property type="entry name" value="SF1_C_UvrD"/>
    <property type="match status" value="1"/>
</dbReference>
<reference evidence="15" key="1">
    <citation type="journal article" date="2023" name="Proc. Natl. Acad. Sci. U.S.A.">
        <title>Genomic and structural basis for evolution of tropane alkaloid biosynthesis.</title>
        <authorList>
            <person name="Wanga Y.-J."/>
            <person name="Taina T."/>
            <person name="Yua J.-Y."/>
            <person name="Lia J."/>
            <person name="Xua B."/>
            <person name="Chenc J."/>
            <person name="D'Auriad J.C."/>
            <person name="Huanga J.-P."/>
            <person name="Huanga S.-X."/>
        </authorList>
    </citation>
    <scope>NUCLEOTIDE SEQUENCE [LARGE SCALE GENOMIC DNA]</scope>
    <source>
        <strain evidence="15">cv. KIB-2019</strain>
    </source>
</reference>
<dbReference type="InterPro" id="IPR000212">
    <property type="entry name" value="DNA_helicase_UvrD/REP"/>
</dbReference>
<evidence type="ECO:0000313" key="15">
    <source>
        <dbReference type="Proteomes" id="UP001152561"/>
    </source>
</evidence>
<feature type="region of interest" description="Disordered" evidence="11">
    <location>
        <begin position="1018"/>
        <end position="1048"/>
    </location>
</feature>
<dbReference type="PROSITE" id="PS51198">
    <property type="entry name" value="UVRD_HELICASE_ATP_BIND"/>
    <property type="match status" value="1"/>
</dbReference>
<proteinExistence type="inferred from homology"/>
<dbReference type="EMBL" id="JAJAGQ010000009">
    <property type="protein sequence ID" value="KAJ8552856.1"/>
    <property type="molecule type" value="Genomic_DNA"/>
</dbReference>
<dbReference type="Gene3D" id="1.10.10.160">
    <property type="match status" value="1"/>
</dbReference>
<keyword evidence="2 10" id="KW-0547">Nucleotide-binding</keyword>
<evidence type="ECO:0000256" key="8">
    <source>
        <dbReference type="ARBA" id="ARBA00034808"/>
    </source>
</evidence>
<evidence type="ECO:0000256" key="7">
    <source>
        <dbReference type="ARBA" id="ARBA00034617"/>
    </source>
</evidence>
<dbReference type="EC" id="5.6.2.4" evidence="8"/>
<keyword evidence="3 10" id="KW-0378">Hydrolase</keyword>
<feature type="domain" description="UvrD-like helicase C-terminal" evidence="13">
    <location>
        <begin position="618"/>
        <end position="931"/>
    </location>
</feature>
<dbReference type="Proteomes" id="UP001152561">
    <property type="component" value="Unassembled WGS sequence"/>
</dbReference>
<dbReference type="Pfam" id="PF00580">
    <property type="entry name" value="UvrD-helicase"/>
    <property type="match status" value="1"/>
</dbReference>
<feature type="region of interest" description="Disordered" evidence="11">
    <location>
        <begin position="58"/>
        <end position="89"/>
    </location>
</feature>
<dbReference type="InterPro" id="IPR013986">
    <property type="entry name" value="DExx_box_DNA_helicase_dom_sf"/>
</dbReference>
<dbReference type="GO" id="GO:0003677">
    <property type="term" value="F:DNA binding"/>
    <property type="evidence" value="ECO:0007669"/>
    <property type="project" value="InterPro"/>
</dbReference>
<name>A0A9Q1M6Q3_9SOLA</name>
<feature type="binding site" evidence="10">
    <location>
        <begin position="346"/>
        <end position="353"/>
    </location>
    <ligand>
        <name>ATP</name>
        <dbReference type="ChEBI" id="CHEBI:30616"/>
    </ligand>
</feature>
<evidence type="ECO:0000256" key="9">
    <source>
        <dbReference type="ARBA" id="ARBA00048988"/>
    </source>
</evidence>
<dbReference type="InterPro" id="IPR014017">
    <property type="entry name" value="DNA_helicase_UvrD-like_C"/>
</dbReference>
<organism evidence="14 15">
    <name type="scientific">Anisodus acutangulus</name>
    <dbReference type="NCBI Taxonomy" id="402998"/>
    <lineage>
        <taxon>Eukaryota</taxon>
        <taxon>Viridiplantae</taxon>
        <taxon>Streptophyta</taxon>
        <taxon>Embryophyta</taxon>
        <taxon>Tracheophyta</taxon>
        <taxon>Spermatophyta</taxon>
        <taxon>Magnoliopsida</taxon>
        <taxon>eudicotyledons</taxon>
        <taxon>Gunneridae</taxon>
        <taxon>Pentapetalae</taxon>
        <taxon>asterids</taxon>
        <taxon>lamiids</taxon>
        <taxon>Solanales</taxon>
        <taxon>Solanaceae</taxon>
        <taxon>Solanoideae</taxon>
        <taxon>Hyoscyameae</taxon>
        <taxon>Anisodus</taxon>
    </lineage>
</organism>
<dbReference type="OrthoDB" id="1470711at2759"/>
<dbReference type="GO" id="GO:0000725">
    <property type="term" value="P:recombinational repair"/>
    <property type="evidence" value="ECO:0007669"/>
    <property type="project" value="TreeGrafter"/>
</dbReference>
<dbReference type="GO" id="GO:0005634">
    <property type="term" value="C:nucleus"/>
    <property type="evidence" value="ECO:0007669"/>
    <property type="project" value="TreeGrafter"/>
</dbReference>
<evidence type="ECO:0000256" key="4">
    <source>
        <dbReference type="ARBA" id="ARBA00022806"/>
    </source>
</evidence>
<dbReference type="GO" id="GO:0005524">
    <property type="term" value="F:ATP binding"/>
    <property type="evidence" value="ECO:0007669"/>
    <property type="project" value="UniProtKB-UniRule"/>
</dbReference>
<dbReference type="GO" id="GO:0043138">
    <property type="term" value="F:3'-5' DNA helicase activity"/>
    <property type="evidence" value="ECO:0007669"/>
    <property type="project" value="UniProtKB-EC"/>
</dbReference>
<evidence type="ECO:0000256" key="1">
    <source>
        <dbReference type="ARBA" id="ARBA00009922"/>
    </source>
</evidence>
<comment type="catalytic activity">
    <reaction evidence="7">
        <text>Couples ATP hydrolysis with the unwinding of duplex DNA by translocating in the 3'-5' direction.</text>
        <dbReference type="EC" id="5.6.2.4"/>
    </reaction>
</comment>
<accession>A0A9Q1M6Q3</accession>
<evidence type="ECO:0000259" key="12">
    <source>
        <dbReference type="PROSITE" id="PS51198"/>
    </source>
</evidence>
<dbReference type="AlphaFoldDB" id="A0A9Q1M6Q3"/>
<evidence type="ECO:0000256" key="11">
    <source>
        <dbReference type="SAM" id="MobiDB-lite"/>
    </source>
</evidence>
<evidence type="ECO:0000259" key="13">
    <source>
        <dbReference type="PROSITE" id="PS51217"/>
    </source>
</evidence>
<dbReference type="PANTHER" id="PTHR11070">
    <property type="entry name" value="UVRD / RECB / PCRA DNA HELICASE FAMILY MEMBER"/>
    <property type="match status" value="1"/>
</dbReference>
<comment type="similarity">
    <text evidence="1">Belongs to the helicase family. UvrD subfamily.</text>
</comment>
<dbReference type="PANTHER" id="PTHR11070:SF61">
    <property type="entry name" value="DNA 3'-5' HELICASE"/>
    <property type="match status" value="1"/>
</dbReference>
<dbReference type="GO" id="GO:0016787">
    <property type="term" value="F:hydrolase activity"/>
    <property type="evidence" value="ECO:0007669"/>
    <property type="project" value="UniProtKB-UniRule"/>
</dbReference>
<dbReference type="CDD" id="cd17932">
    <property type="entry name" value="DEXQc_UvrD"/>
    <property type="match status" value="1"/>
</dbReference>
<evidence type="ECO:0000313" key="14">
    <source>
        <dbReference type="EMBL" id="KAJ8552856.1"/>
    </source>
</evidence>
<keyword evidence="6" id="KW-0413">Isomerase</keyword>
<comment type="caution">
    <text evidence="14">The sequence shown here is derived from an EMBL/GenBank/DDBJ whole genome shotgun (WGS) entry which is preliminary data.</text>
</comment>
<dbReference type="PROSITE" id="PS51217">
    <property type="entry name" value="UVRD_HELICASE_CTER"/>
    <property type="match status" value="1"/>
</dbReference>
<evidence type="ECO:0000256" key="3">
    <source>
        <dbReference type="ARBA" id="ARBA00022801"/>
    </source>
</evidence>
<feature type="domain" description="UvrD-like helicase ATP-binding" evidence="12">
    <location>
        <begin position="325"/>
        <end position="617"/>
    </location>
</feature>
<evidence type="ECO:0000256" key="10">
    <source>
        <dbReference type="PROSITE-ProRule" id="PRU00560"/>
    </source>
</evidence>
<gene>
    <name evidence="14" type="ORF">K7X08_020249</name>
</gene>
<feature type="region of interest" description="Disordered" evidence="11">
    <location>
        <begin position="250"/>
        <end position="269"/>
    </location>
</feature>
<keyword evidence="5 10" id="KW-0067">ATP-binding</keyword>